<keyword evidence="2" id="KW-1133">Transmembrane helix</keyword>
<evidence type="ECO:0000256" key="2">
    <source>
        <dbReference type="SAM" id="Phobius"/>
    </source>
</evidence>
<feature type="transmembrane region" description="Helical" evidence="2">
    <location>
        <begin position="77"/>
        <end position="97"/>
    </location>
</feature>
<reference evidence="3 4" key="1">
    <citation type="submission" date="2016-12" db="EMBL/GenBank/DDBJ databases">
        <authorList>
            <person name="Song W.-J."/>
            <person name="Kurnit D.M."/>
        </authorList>
    </citation>
    <scope>NUCLEOTIDE SEQUENCE [LARGE SCALE GENOMIC DNA]</scope>
    <source>
        <strain evidence="3 4">DSM 43162</strain>
    </source>
</reference>
<gene>
    <name evidence="3" type="ORF">SAMN05660350_02651</name>
</gene>
<name>A0A1M7U6T4_9ACTN</name>
<keyword evidence="2" id="KW-0472">Membrane</keyword>
<accession>A0A1M7U6T4</accession>
<feature type="transmembrane region" description="Helical" evidence="2">
    <location>
        <begin position="47"/>
        <end position="65"/>
    </location>
</feature>
<sequence>MPDRTRPADHGPSTLEESLVRVGRRALGILYGGVALLGLLHLDLRTTLLVVPFFGILAAGLRWSIHEALHAESTPSIQLLSPAATAGALFAPFAMGIQELGDRGAYLLIVLIGLLTILGFHWLYRLEVPVRPAAVGDRSSAPPPRPTEAAHPPPHELLPALTLDDLVDEWRRSDELLHGTSPTDRRAAVEWRGVLLDELERRDPRGFGDWVLGGMARGPEHHIRARSDGAATGPDDPAR</sequence>
<feature type="region of interest" description="Disordered" evidence="1">
    <location>
        <begin position="135"/>
        <end position="157"/>
    </location>
</feature>
<keyword evidence="2" id="KW-0812">Transmembrane</keyword>
<evidence type="ECO:0000313" key="3">
    <source>
        <dbReference type="EMBL" id="SHN78644.1"/>
    </source>
</evidence>
<feature type="compositionally biased region" description="Pro residues" evidence="1">
    <location>
        <begin position="141"/>
        <end position="156"/>
    </location>
</feature>
<evidence type="ECO:0000313" key="4">
    <source>
        <dbReference type="Proteomes" id="UP000184428"/>
    </source>
</evidence>
<feature type="transmembrane region" description="Helical" evidence="2">
    <location>
        <begin position="22"/>
        <end position="40"/>
    </location>
</feature>
<proteinExistence type="predicted"/>
<protein>
    <submittedName>
        <fullName evidence="3">Uncharacterized protein</fullName>
    </submittedName>
</protein>
<dbReference type="AlphaFoldDB" id="A0A1M7U6T4"/>
<organism evidence="3 4">
    <name type="scientific">Geodermatophilus obscurus</name>
    <dbReference type="NCBI Taxonomy" id="1861"/>
    <lineage>
        <taxon>Bacteria</taxon>
        <taxon>Bacillati</taxon>
        <taxon>Actinomycetota</taxon>
        <taxon>Actinomycetes</taxon>
        <taxon>Geodermatophilales</taxon>
        <taxon>Geodermatophilaceae</taxon>
        <taxon>Geodermatophilus</taxon>
    </lineage>
</organism>
<dbReference type="Proteomes" id="UP000184428">
    <property type="component" value="Unassembled WGS sequence"/>
</dbReference>
<evidence type="ECO:0000256" key="1">
    <source>
        <dbReference type="SAM" id="MobiDB-lite"/>
    </source>
</evidence>
<dbReference type="EMBL" id="FRDM01000012">
    <property type="protein sequence ID" value="SHN78644.1"/>
    <property type="molecule type" value="Genomic_DNA"/>
</dbReference>
<feature type="transmembrane region" description="Helical" evidence="2">
    <location>
        <begin position="104"/>
        <end position="124"/>
    </location>
</feature>